<organism evidence="3 4">
    <name type="scientific">Meloidogyne incognita</name>
    <name type="common">Southern root-knot nematode worm</name>
    <name type="synonym">Oxyuris incognita</name>
    <dbReference type="NCBI Taxonomy" id="6306"/>
    <lineage>
        <taxon>Eukaryota</taxon>
        <taxon>Metazoa</taxon>
        <taxon>Ecdysozoa</taxon>
        <taxon>Nematoda</taxon>
        <taxon>Chromadorea</taxon>
        <taxon>Rhabditida</taxon>
        <taxon>Tylenchina</taxon>
        <taxon>Tylenchomorpha</taxon>
        <taxon>Tylenchoidea</taxon>
        <taxon>Meloidogynidae</taxon>
        <taxon>Meloidogyninae</taxon>
        <taxon>Meloidogyne</taxon>
        <taxon>Meloidogyne incognita group</taxon>
    </lineage>
</organism>
<protein>
    <submittedName>
        <fullName evidence="4">BHLH domain-containing protein</fullName>
    </submittedName>
</protein>
<dbReference type="SUPFAM" id="SSF47459">
    <property type="entry name" value="HLH, helix-loop-helix DNA-binding domain"/>
    <property type="match status" value="1"/>
</dbReference>
<dbReference type="InterPro" id="IPR036638">
    <property type="entry name" value="HLH_DNA-bd_sf"/>
</dbReference>
<dbReference type="Proteomes" id="UP000887563">
    <property type="component" value="Unplaced"/>
</dbReference>
<keyword evidence="1" id="KW-0341">Growth regulation</keyword>
<dbReference type="GO" id="GO:0046983">
    <property type="term" value="F:protein dimerization activity"/>
    <property type="evidence" value="ECO:0007669"/>
    <property type="project" value="InterPro"/>
</dbReference>
<accession>A0A914KH27</accession>
<feature type="transmembrane region" description="Helical" evidence="2">
    <location>
        <begin position="6"/>
        <end position="23"/>
    </location>
</feature>
<dbReference type="Pfam" id="PF23174">
    <property type="entry name" value="bHLH_ILI"/>
    <property type="match status" value="1"/>
</dbReference>
<dbReference type="GO" id="GO:0040008">
    <property type="term" value="P:regulation of growth"/>
    <property type="evidence" value="ECO:0007669"/>
    <property type="project" value="InterPro"/>
</dbReference>
<name>A0A914KH27_MELIC</name>
<evidence type="ECO:0000313" key="3">
    <source>
        <dbReference type="Proteomes" id="UP000887563"/>
    </source>
</evidence>
<keyword evidence="2" id="KW-1133">Transmembrane helix</keyword>
<keyword evidence="2" id="KW-0472">Membrane</keyword>
<keyword evidence="2" id="KW-0812">Transmembrane</keyword>
<reference evidence="4" key="1">
    <citation type="submission" date="2022-11" db="UniProtKB">
        <authorList>
            <consortium name="WormBaseParasite"/>
        </authorList>
    </citation>
    <scope>IDENTIFICATION</scope>
</reference>
<evidence type="ECO:0000313" key="4">
    <source>
        <dbReference type="WBParaSite" id="Minc3s00010g00661"/>
    </source>
</evidence>
<sequence length="140" mass="16054">MNSICNYFLILFLFAVIICQFGVKAPRGSGNRNRGQQVTNHHVTDVNQLLRTLYELVPQSNRTNRRNPGPAQKIEETINYIRSLNAQVGNLSDAIANLIPQLQNDPQEITKIPHVNEEKLKRRVRHVNSDINNKIYVKLI</sequence>
<dbReference type="AlphaFoldDB" id="A0A914KH27"/>
<dbReference type="WBParaSite" id="Minc3s00010g00661">
    <property type="protein sequence ID" value="Minc3s00010g00661"/>
    <property type="gene ID" value="Minc3s00010g00661"/>
</dbReference>
<dbReference type="GO" id="GO:0006355">
    <property type="term" value="P:regulation of DNA-templated transcription"/>
    <property type="evidence" value="ECO:0007669"/>
    <property type="project" value="InterPro"/>
</dbReference>
<dbReference type="InterPro" id="IPR044293">
    <property type="entry name" value="PRE"/>
</dbReference>
<keyword evidence="3" id="KW-1185">Reference proteome</keyword>
<evidence type="ECO:0000256" key="2">
    <source>
        <dbReference type="SAM" id="Phobius"/>
    </source>
</evidence>
<evidence type="ECO:0000256" key="1">
    <source>
        <dbReference type="ARBA" id="ARBA00022604"/>
    </source>
</evidence>
<proteinExistence type="predicted"/>